<evidence type="ECO:0000313" key="2">
    <source>
        <dbReference type="EMBL" id="PIQ74729.1"/>
    </source>
</evidence>
<feature type="domain" description="DUF559" evidence="1">
    <location>
        <begin position="10"/>
        <end position="116"/>
    </location>
</feature>
<dbReference type="CDD" id="cd01038">
    <property type="entry name" value="Endonuclease_DUF559"/>
    <property type="match status" value="1"/>
</dbReference>
<protein>
    <recommendedName>
        <fullName evidence="1">DUF559 domain-containing protein</fullName>
    </recommendedName>
</protein>
<dbReference type="PANTHER" id="PTHR38590">
    <property type="entry name" value="BLL0828 PROTEIN"/>
    <property type="match status" value="1"/>
</dbReference>
<sequence length="119" mass="14411">MAWKYEKPQLKNMARSLRSNMTDAERKLWSELRGKKINNLQFYRQRPIGRYIVDFYCPKKNLVIEIDGGQHYEDMAIKLDEKRTNYLKEEFNLRILRFTNLEVLKNIEGVIIRLIEETK</sequence>
<name>A0A2H0KRF6_9BACT</name>
<dbReference type="InterPro" id="IPR011335">
    <property type="entry name" value="Restrct_endonuc-II-like"/>
</dbReference>
<dbReference type="AlphaFoldDB" id="A0A2H0KRF6"/>
<gene>
    <name evidence="2" type="ORF">COV85_00540</name>
</gene>
<reference evidence="2 3" key="1">
    <citation type="submission" date="2017-09" db="EMBL/GenBank/DDBJ databases">
        <title>Depth-based differentiation of microbial function through sediment-hosted aquifers and enrichment of novel symbionts in the deep terrestrial subsurface.</title>
        <authorList>
            <person name="Probst A.J."/>
            <person name="Ladd B."/>
            <person name="Jarett J.K."/>
            <person name="Geller-Mcgrath D.E."/>
            <person name="Sieber C.M."/>
            <person name="Emerson J.B."/>
            <person name="Anantharaman K."/>
            <person name="Thomas B.C."/>
            <person name="Malmstrom R."/>
            <person name="Stieglmeier M."/>
            <person name="Klingl A."/>
            <person name="Woyke T."/>
            <person name="Ryan C.M."/>
            <person name="Banfield J.F."/>
        </authorList>
    </citation>
    <scope>NUCLEOTIDE SEQUENCE [LARGE SCALE GENOMIC DNA]</scope>
    <source>
        <strain evidence="2">CG11_big_fil_rev_8_21_14_0_20_44_10</strain>
    </source>
</reference>
<dbReference type="PANTHER" id="PTHR38590:SF1">
    <property type="entry name" value="BLL0828 PROTEIN"/>
    <property type="match status" value="1"/>
</dbReference>
<dbReference type="InterPro" id="IPR007569">
    <property type="entry name" value="DUF559"/>
</dbReference>
<accession>A0A2H0KRF6</accession>
<comment type="caution">
    <text evidence="2">The sequence shown here is derived from an EMBL/GenBank/DDBJ whole genome shotgun (WGS) entry which is preliminary data.</text>
</comment>
<dbReference type="SUPFAM" id="SSF52980">
    <property type="entry name" value="Restriction endonuclease-like"/>
    <property type="match status" value="1"/>
</dbReference>
<evidence type="ECO:0000313" key="3">
    <source>
        <dbReference type="Proteomes" id="UP000231550"/>
    </source>
</evidence>
<dbReference type="Gene3D" id="3.40.960.10">
    <property type="entry name" value="VSR Endonuclease"/>
    <property type="match status" value="1"/>
</dbReference>
<proteinExistence type="predicted"/>
<organism evidence="2 3">
    <name type="scientific">Candidatus Portnoybacteria bacterium CG11_big_fil_rev_8_21_14_0_20_44_10</name>
    <dbReference type="NCBI Taxonomy" id="1974818"/>
    <lineage>
        <taxon>Bacteria</taxon>
        <taxon>Candidatus Portnoyibacteriota</taxon>
    </lineage>
</organism>
<dbReference type="InterPro" id="IPR047216">
    <property type="entry name" value="Endonuclease_DUF559_bact"/>
</dbReference>
<evidence type="ECO:0000259" key="1">
    <source>
        <dbReference type="Pfam" id="PF04480"/>
    </source>
</evidence>
<dbReference type="Pfam" id="PF04480">
    <property type="entry name" value="DUF559"/>
    <property type="match status" value="1"/>
</dbReference>
<dbReference type="EMBL" id="PCVN01000014">
    <property type="protein sequence ID" value="PIQ74729.1"/>
    <property type="molecule type" value="Genomic_DNA"/>
</dbReference>
<dbReference type="Proteomes" id="UP000231550">
    <property type="component" value="Unassembled WGS sequence"/>
</dbReference>